<dbReference type="STRING" id="946078.GA0070622_2156"/>
<dbReference type="InterPro" id="IPR027417">
    <property type="entry name" value="P-loop_NTPase"/>
</dbReference>
<dbReference type="Pfam" id="PF22738">
    <property type="entry name" value="NNH7"/>
    <property type="match status" value="1"/>
</dbReference>
<feature type="domain" description="AAA+ ATPase" evidence="1">
    <location>
        <begin position="337"/>
        <end position="490"/>
    </location>
</feature>
<dbReference type="SUPFAM" id="SSF52540">
    <property type="entry name" value="P-loop containing nucleoside triphosphate hydrolases"/>
    <property type="match status" value="1"/>
</dbReference>
<dbReference type="Gene3D" id="3.40.50.300">
    <property type="entry name" value="P-loop containing nucleotide triphosphate hydrolases"/>
    <property type="match status" value="1"/>
</dbReference>
<dbReference type="SMART" id="SM00382">
    <property type="entry name" value="AAA"/>
    <property type="match status" value="1"/>
</dbReference>
<dbReference type="AlphaFoldDB" id="A0A1A9B8D4"/>
<protein>
    <recommendedName>
        <fullName evidence="1">AAA+ ATPase domain-containing protein</fullName>
    </recommendedName>
</protein>
<evidence type="ECO:0000313" key="3">
    <source>
        <dbReference type="Proteomes" id="UP000199558"/>
    </source>
</evidence>
<sequence length="1118" mass="121463">MPDTLSYADAVRLLGGEKSKVVDWFDKLTGGVLLAASVPVPALLGLFDAKAEFVRLGHEVVRVASEKRSGLSRYGRTQRLEAAHAVIAVTAFFEALAEADLPFDFADLELRRSEQLTLAGAGPESRRSVARVLFEVPAPLPAPEVPYARLRELLRNHYVLLVGRVADFVDGLAVGERLTDGEKQSLRQALERLPEFAVGRHRDLLTALAADFPEVAFWAGLHEHEATRGEVRQLAVGLVELRETLAAMATGGTPSDWREALARSYRAQLDRPIINSGEVPDGLRVPALGVAYVPPSYRVAALGEQSRPSDESWWAVQPAREDLVQFLIGHLTSPQAVHAPLLVLGQPGSGKSVLTRVLAAQLPARDFLVVRVVLREVRLEADLQDQIEQAVRDATGERLAWPKVARSAGDALPVVLLDGFDELLQATGVTQTDYLLKVAQFQQREVDQGRPVAVLVTSRTSVADRAKPPPGTVALRLEPFDPARVARWVTTWNAANSDGFAVLGVPPLDPAAVLTHRELAGQPLLLLMLALYAADGNDLRSAGTLGRGELYEKLLRSFARREVVKHREGLSERELSRATEAELRRLAVVAFAMFNRGVQWVTEEELEADLGELAFLAGGAPQARADGSLRVPLRAAEIVLGRFFFVHRTQALRGDQRTETYEFLHATFGEFLVARTTALVLEELAAREAATTMLRSASVDDDPLHALLSFATLTGRAPVVAFLVEALRSSPGDHAAGILDVLLRLFQSVHHGRPGRTFASYRPRALSVPERHAVYSANLLVLALCAVEELSGGQLYPAEPDVRVPWTRQALLWRSQLAEGEYRSLVNAVALDRRGDGRRREIGLSLAPEGWRPPDVDLGWTFRPTSSSESNWLQVESGPDAAFLRSVANFECGVAGDAVQHALEPLVEMFPPGFAWVVRGGDTGQLSVGRMLVTTVLGMPGLGPADRAAHYRVVASLVIAFHGSDERDEVDMAVVLLDRLAADRLVTRAAAIAVLSSLEFVPTAGDRAAGAFLRCCLALIGADDPETRQVARIVGRTLHADQGSWSAYTEELAVEAVVRLTELGIDEFHLSPAEADRLARLFAGRRPDLVDRIRPLVLAPVPPRPSTGRALPGGDVAV</sequence>
<dbReference type="InterPro" id="IPR054567">
    <property type="entry name" value="NNH7"/>
</dbReference>
<gene>
    <name evidence="2" type="ORF">GA0070622_2156</name>
</gene>
<accession>A0A1A9B8D4</accession>
<dbReference type="InterPro" id="IPR003593">
    <property type="entry name" value="AAA+_ATPase"/>
</dbReference>
<dbReference type="OrthoDB" id="419933at2"/>
<dbReference type="Proteomes" id="UP000199558">
    <property type="component" value="Unassembled WGS sequence"/>
</dbReference>
<proteinExistence type="predicted"/>
<dbReference type="EMBL" id="FLRH01000003">
    <property type="protein sequence ID" value="SBT65162.1"/>
    <property type="molecule type" value="Genomic_DNA"/>
</dbReference>
<dbReference type="RefSeq" id="WP_091572860.1">
    <property type="nucleotide sequence ID" value="NZ_FLRH01000003.1"/>
</dbReference>
<evidence type="ECO:0000313" key="2">
    <source>
        <dbReference type="EMBL" id="SBT65162.1"/>
    </source>
</evidence>
<reference evidence="3" key="1">
    <citation type="submission" date="2016-06" db="EMBL/GenBank/DDBJ databases">
        <authorList>
            <person name="Varghese N."/>
            <person name="Submissions Spin"/>
        </authorList>
    </citation>
    <scope>NUCLEOTIDE SEQUENCE [LARGE SCALE GENOMIC DNA]</scope>
    <source>
        <strain evidence="3">DSM 45794</strain>
    </source>
</reference>
<name>A0A1A9B8D4_9ACTN</name>
<organism evidence="2 3">
    <name type="scientific">Micromonospora sediminicola</name>
    <dbReference type="NCBI Taxonomy" id="946078"/>
    <lineage>
        <taxon>Bacteria</taxon>
        <taxon>Bacillati</taxon>
        <taxon>Actinomycetota</taxon>
        <taxon>Actinomycetes</taxon>
        <taxon>Micromonosporales</taxon>
        <taxon>Micromonosporaceae</taxon>
        <taxon>Micromonospora</taxon>
    </lineage>
</organism>
<keyword evidence="3" id="KW-1185">Reference proteome</keyword>
<evidence type="ECO:0000259" key="1">
    <source>
        <dbReference type="SMART" id="SM00382"/>
    </source>
</evidence>